<dbReference type="Proteomes" id="UP000595140">
    <property type="component" value="Unassembled WGS sequence"/>
</dbReference>
<name>A0A484M7A2_9ASTE</name>
<dbReference type="OrthoDB" id="673776at2759"/>
<accession>A0A484M7A2</accession>
<keyword evidence="2" id="KW-1185">Reference proteome</keyword>
<proteinExistence type="predicted"/>
<dbReference type="AlphaFoldDB" id="A0A484M7A2"/>
<reference evidence="1 2" key="1">
    <citation type="submission" date="2018-04" db="EMBL/GenBank/DDBJ databases">
        <authorList>
            <person name="Vogel A."/>
        </authorList>
    </citation>
    <scope>NUCLEOTIDE SEQUENCE [LARGE SCALE GENOMIC DNA]</scope>
</reference>
<dbReference type="EMBL" id="OOIL02002698">
    <property type="protein sequence ID" value="VFQ84274.1"/>
    <property type="molecule type" value="Genomic_DNA"/>
</dbReference>
<gene>
    <name evidence="1" type="ORF">CCAM_LOCUS26050</name>
</gene>
<evidence type="ECO:0000313" key="1">
    <source>
        <dbReference type="EMBL" id="VFQ84274.1"/>
    </source>
</evidence>
<evidence type="ECO:0000313" key="2">
    <source>
        <dbReference type="Proteomes" id="UP000595140"/>
    </source>
</evidence>
<protein>
    <submittedName>
        <fullName evidence="1">Uncharacterized protein</fullName>
    </submittedName>
</protein>
<organism evidence="1 2">
    <name type="scientific">Cuscuta campestris</name>
    <dbReference type="NCBI Taxonomy" id="132261"/>
    <lineage>
        <taxon>Eukaryota</taxon>
        <taxon>Viridiplantae</taxon>
        <taxon>Streptophyta</taxon>
        <taxon>Embryophyta</taxon>
        <taxon>Tracheophyta</taxon>
        <taxon>Spermatophyta</taxon>
        <taxon>Magnoliopsida</taxon>
        <taxon>eudicotyledons</taxon>
        <taxon>Gunneridae</taxon>
        <taxon>Pentapetalae</taxon>
        <taxon>asterids</taxon>
        <taxon>lamiids</taxon>
        <taxon>Solanales</taxon>
        <taxon>Convolvulaceae</taxon>
        <taxon>Cuscuteae</taxon>
        <taxon>Cuscuta</taxon>
        <taxon>Cuscuta subgen. Grammica</taxon>
        <taxon>Cuscuta sect. Cleistogrammica</taxon>
    </lineage>
</organism>
<sequence length="328" mass="37040">MDYPKIPNSTLYKLREILAEDDPVRLKAFLEDDESDVWLSEYPEVMTECLSYGAKKCAFLMLSGDVRHGIGEYSRRDVLHQALEIRTCDPEIVEVLFERFGGERYANTLTRFGTLPIHDFISMLTQIFPVCTWIRDGSLVKLLILLCDPQLRKKLHCLRLLANYTHSLPKVAASFLINSDVVELAALLLVTHPLLLHHLKSCHFENHPSTMKDRNEMVSLAAVGKFPNPSGFGLIEIFEKAGDSLTNFYTNMPQDISGQDLINSVAEILFRDAQIPVSEDDVDLAGILSVEPEMMPSIHQCLLGKTTLLFRHNNTAFFVSKLACLQQS</sequence>